<dbReference type="EMBL" id="JBHFQA010000014">
    <property type="protein sequence ID" value="KAL2087542.1"/>
    <property type="molecule type" value="Genomic_DNA"/>
</dbReference>
<dbReference type="InterPro" id="IPR035979">
    <property type="entry name" value="RBD_domain_sf"/>
</dbReference>
<dbReference type="Pfam" id="PF00076">
    <property type="entry name" value="RRM_1"/>
    <property type="match status" value="1"/>
</dbReference>
<keyword evidence="5" id="KW-1185">Reference proteome</keyword>
<dbReference type="InterPro" id="IPR050502">
    <property type="entry name" value="Euk_RNA-bind_prot"/>
</dbReference>
<keyword evidence="1 2" id="KW-0694">RNA-binding</keyword>
<dbReference type="PANTHER" id="PTHR48025:SF1">
    <property type="entry name" value="RRM DOMAIN-CONTAINING PROTEIN"/>
    <property type="match status" value="1"/>
</dbReference>
<dbReference type="AlphaFoldDB" id="A0ABD1JK51"/>
<dbReference type="InterPro" id="IPR012677">
    <property type="entry name" value="Nucleotide-bd_a/b_plait_sf"/>
</dbReference>
<evidence type="ECO:0000313" key="5">
    <source>
        <dbReference type="Proteomes" id="UP001591681"/>
    </source>
</evidence>
<dbReference type="Proteomes" id="UP001591681">
    <property type="component" value="Unassembled WGS sequence"/>
</dbReference>
<dbReference type="GO" id="GO:0003723">
    <property type="term" value="F:RNA binding"/>
    <property type="evidence" value="ECO:0007669"/>
    <property type="project" value="UniProtKB-UniRule"/>
</dbReference>
<evidence type="ECO:0000313" key="4">
    <source>
        <dbReference type="EMBL" id="KAL2087542.1"/>
    </source>
</evidence>
<dbReference type="SUPFAM" id="SSF54928">
    <property type="entry name" value="RNA-binding domain, RBD"/>
    <property type="match status" value="1"/>
</dbReference>
<sequence length="79" mass="8947">MNKLYVGNLSPTVTVEDLKQLFDERKLPVADQVLLKTGYAFVDFPDQKWAIKAIETLSGKAELHGKVIEVDYSVPKKLR</sequence>
<evidence type="ECO:0000259" key="3">
    <source>
        <dbReference type="PROSITE" id="PS50102"/>
    </source>
</evidence>
<organism evidence="4 5">
    <name type="scientific">Coilia grayii</name>
    <name type="common">Gray's grenadier anchovy</name>
    <dbReference type="NCBI Taxonomy" id="363190"/>
    <lineage>
        <taxon>Eukaryota</taxon>
        <taxon>Metazoa</taxon>
        <taxon>Chordata</taxon>
        <taxon>Craniata</taxon>
        <taxon>Vertebrata</taxon>
        <taxon>Euteleostomi</taxon>
        <taxon>Actinopterygii</taxon>
        <taxon>Neopterygii</taxon>
        <taxon>Teleostei</taxon>
        <taxon>Clupei</taxon>
        <taxon>Clupeiformes</taxon>
        <taxon>Clupeoidei</taxon>
        <taxon>Engraulidae</taxon>
        <taxon>Coilinae</taxon>
        <taxon>Coilia</taxon>
    </lineage>
</organism>
<proteinExistence type="predicted"/>
<comment type="caution">
    <text evidence="4">The sequence shown here is derived from an EMBL/GenBank/DDBJ whole genome shotgun (WGS) entry which is preliminary data.</text>
</comment>
<name>A0ABD1JK51_9TELE</name>
<dbReference type="PANTHER" id="PTHR48025">
    <property type="entry name" value="OS02G0815200 PROTEIN"/>
    <property type="match status" value="1"/>
</dbReference>
<evidence type="ECO:0000256" key="2">
    <source>
        <dbReference type="PROSITE-ProRule" id="PRU00176"/>
    </source>
</evidence>
<dbReference type="SMART" id="SM00360">
    <property type="entry name" value="RRM"/>
    <property type="match status" value="1"/>
</dbReference>
<accession>A0ABD1JK51</accession>
<gene>
    <name evidence="4" type="ORF">ACEWY4_016370</name>
</gene>
<feature type="domain" description="RRM" evidence="3">
    <location>
        <begin position="2"/>
        <end position="75"/>
    </location>
</feature>
<dbReference type="Gene3D" id="3.30.70.330">
    <property type="match status" value="1"/>
</dbReference>
<evidence type="ECO:0000256" key="1">
    <source>
        <dbReference type="ARBA" id="ARBA00022884"/>
    </source>
</evidence>
<reference evidence="4 5" key="1">
    <citation type="submission" date="2024-09" db="EMBL/GenBank/DDBJ databases">
        <title>A chromosome-level genome assembly of Gray's grenadier anchovy, Coilia grayii.</title>
        <authorList>
            <person name="Fu Z."/>
        </authorList>
    </citation>
    <scope>NUCLEOTIDE SEQUENCE [LARGE SCALE GENOMIC DNA]</scope>
    <source>
        <strain evidence="4">G4</strain>
        <tissue evidence="4">Muscle</tissue>
    </source>
</reference>
<protein>
    <recommendedName>
        <fullName evidence="3">RRM domain-containing protein</fullName>
    </recommendedName>
</protein>
<dbReference type="PROSITE" id="PS50102">
    <property type="entry name" value="RRM"/>
    <property type="match status" value="1"/>
</dbReference>
<dbReference type="InterPro" id="IPR000504">
    <property type="entry name" value="RRM_dom"/>
</dbReference>